<dbReference type="PANTHER" id="PTHR30408:SF12">
    <property type="entry name" value="TYPE I RESTRICTION ENZYME MJAVIII SPECIFICITY SUBUNIT"/>
    <property type="match status" value="1"/>
</dbReference>
<evidence type="ECO:0000256" key="1">
    <source>
        <dbReference type="ARBA" id="ARBA00010923"/>
    </source>
</evidence>
<dbReference type="AlphaFoldDB" id="A0A2K9ME69"/>
<dbReference type="Gene3D" id="3.90.220.20">
    <property type="entry name" value="DNA methylase specificity domains"/>
    <property type="match status" value="2"/>
</dbReference>
<dbReference type="KEGG" id="paru:CYR75_06095"/>
<keyword evidence="2" id="KW-0680">Restriction system</keyword>
<keyword evidence="7" id="KW-1185">Reference proteome</keyword>
<dbReference type="SUPFAM" id="SSF116734">
    <property type="entry name" value="DNA methylase specificity domain"/>
    <property type="match status" value="2"/>
</dbReference>
<dbReference type="PANTHER" id="PTHR30408">
    <property type="entry name" value="TYPE-1 RESTRICTION ENZYME ECOKI SPECIFICITY PROTEIN"/>
    <property type="match status" value="1"/>
</dbReference>
<dbReference type="Pfam" id="PF01420">
    <property type="entry name" value="Methylase_S"/>
    <property type="match status" value="2"/>
</dbReference>
<reference evidence="7" key="1">
    <citation type="submission" date="2017-12" db="EMBL/GenBank/DDBJ databases">
        <title>Genomic analysis of Paracoccus sp. CBA4604.</title>
        <authorList>
            <person name="Roh S.W."/>
            <person name="Kim J.Y."/>
            <person name="Kim J.S."/>
        </authorList>
    </citation>
    <scope>NUCLEOTIDE SEQUENCE [LARGE SCALE GENOMIC DNA]</scope>
    <source>
        <strain evidence="7">CBA4604</strain>
    </source>
</reference>
<accession>A0A2K9ME69</accession>
<keyword evidence="3" id="KW-0238">DNA-binding</keyword>
<organism evidence="6 7">
    <name type="scientific">Paracoccus jeotgali</name>
    <dbReference type="NCBI Taxonomy" id="2065379"/>
    <lineage>
        <taxon>Bacteria</taxon>
        <taxon>Pseudomonadati</taxon>
        <taxon>Pseudomonadota</taxon>
        <taxon>Alphaproteobacteria</taxon>
        <taxon>Rhodobacterales</taxon>
        <taxon>Paracoccaceae</taxon>
        <taxon>Paracoccus</taxon>
    </lineage>
</organism>
<sequence length="370" mass="40727">MIAAMVPLGEISQQIRGVTYSKADVRAEVIDDYEMLLRANNITDDGIVLEDVVYVPSAKVSRKQMLLEHDVVIAASSGSLKVVGKSAPFGGGLRVTFGAFCKAIRPDTSKVDPRYFSHAFRTADYRRHVERRAAGANINNLRNEDIDEYQIPLPPLEEQRRIAGILDAADALRRRRREALALLDTLPGAIFAKMFGDSEDIPEVPLHDLCRPKQWKTIKGTELTASGYPVYGANGKIGFYSTYNHENPTVLITCRGATCGTINICEPKSYVTGNAMALDDPDGSRIGLQFLAHALRVRGVNDAITGTAQPQITRQSLTAVSIKVPDKSKQLIFERSLNGIEEQRVLLQDQLQEIEALFASLQSRAFAGEL</sequence>
<protein>
    <recommendedName>
        <fullName evidence="5">Type I restriction modification DNA specificity domain-containing protein</fullName>
    </recommendedName>
</protein>
<evidence type="ECO:0000313" key="6">
    <source>
        <dbReference type="EMBL" id="AUM73913.1"/>
    </source>
</evidence>
<dbReference type="Proteomes" id="UP000234882">
    <property type="component" value="Chromosome"/>
</dbReference>
<evidence type="ECO:0000256" key="4">
    <source>
        <dbReference type="SAM" id="Coils"/>
    </source>
</evidence>
<dbReference type="GO" id="GO:0003677">
    <property type="term" value="F:DNA binding"/>
    <property type="evidence" value="ECO:0007669"/>
    <property type="project" value="UniProtKB-KW"/>
</dbReference>
<dbReference type="RefSeq" id="WP_101499264.1">
    <property type="nucleotide sequence ID" value="NZ_CP025583.1"/>
</dbReference>
<dbReference type="InterPro" id="IPR044946">
    <property type="entry name" value="Restrct_endonuc_typeI_TRD_sf"/>
</dbReference>
<evidence type="ECO:0000313" key="7">
    <source>
        <dbReference type="Proteomes" id="UP000234882"/>
    </source>
</evidence>
<dbReference type="GO" id="GO:0009307">
    <property type="term" value="P:DNA restriction-modification system"/>
    <property type="evidence" value="ECO:0007669"/>
    <property type="project" value="UniProtKB-KW"/>
</dbReference>
<dbReference type="REBASE" id="228737">
    <property type="entry name" value="S.Psp4604ORF6105P"/>
</dbReference>
<evidence type="ECO:0000256" key="2">
    <source>
        <dbReference type="ARBA" id="ARBA00022747"/>
    </source>
</evidence>
<gene>
    <name evidence="6" type="ORF">CYR75_06095</name>
</gene>
<name>A0A2K9ME69_9RHOB</name>
<feature type="coiled-coil region" evidence="4">
    <location>
        <begin position="337"/>
        <end position="364"/>
    </location>
</feature>
<dbReference type="CDD" id="cd17252">
    <property type="entry name" value="RMtype1_S_EcoKI-TRD1-CR1_like"/>
    <property type="match status" value="1"/>
</dbReference>
<dbReference type="InterPro" id="IPR052021">
    <property type="entry name" value="Type-I_RS_S_subunit"/>
</dbReference>
<evidence type="ECO:0000256" key="3">
    <source>
        <dbReference type="ARBA" id="ARBA00023125"/>
    </source>
</evidence>
<dbReference type="OrthoDB" id="164285at2"/>
<feature type="domain" description="Type I restriction modification DNA specificity" evidence="5">
    <location>
        <begin position="202"/>
        <end position="354"/>
    </location>
</feature>
<evidence type="ECO:0000259" key="5">
    <source>
        <dbReference type="Pfam" id="PF01420"/>
    </source>
</evidence>
<keyword evidence="4" id="KW-0175">Coiled coil</keyword>
<comment type="similarity">
    <text evidence="1">Belongs to the type-I restriction system S methylase family.</text>
</comment>
<dbReference type="EMBL" id="CP025583">
    <property type="protein sequence ID" value="AUM73913.1"/>
    <property type="molecule type" value="Genomic_DNA"/>
</dbReference>
<proteinExistence type="inferred from homology"/>
<feature type="domain" description="Type I restriction modification DNA specificity" evidence="5">
    <location>
        <begin position="6"/>
        <end position="174"/>
    </location>
</feature>
<dbReference type="InterPro" id="IPR000055">
    <property type="entry name" value="Restrct_endonuc_typeI_TRD"/>
</dbReference>
<dbReference type="CDD" id="cd17266">
    <property type="entry name" value="RMtype1_S_Sau1132ORF3780P-TRD2-CR2_like"/>
    <property type="match status" value="1"/>
</dbReference>